<evidence type="ECO:0000256" key="2">
    <source>
        <dbReference type="ARBA" id="ARBA00010271"/>
    </source>
</evidence>
<sequence>MMPLKNTCSIPSLFISLSILCILPLSLFFFHSSTTPNPQINLQSSPNSIKVYIPDLPRSLNYGLLDKYWSLHQDSRIGSEVDNEIRKTHVPNSSGKLLPYPENPIIKQYSAEYWILGDLMTDVKLKIGSFAKRVFSVEEADVIFVPFFATLSAEMQLIVNKGVFRKKDGNEDYERQRMVVDFLKQTEAWKRSGGRDHVFVITDPVAMWHVKAEVAPAILLVVDFGGWYKLDSKASNHSSPDMIHHTQVSLLKDVIVPYTHLLPRLPLSENQKRETLLYFKGAKHRHRGGIVREKLWDLLINEPGIVMEEGFPNATGKEQSIKGMRTSEFCLHPAGDTPTSCRLFDAVQSLCIPVIVSDNIELPFEGMVDYSEFSVFVAVSDALQPSWLVNHLKSYSDEQKDRFRRNMALVQPVFEYENGQPGGIGPISPNGAINYIWRKVHQKLPMIKEAIIREKRKPPGVSMKEVVVNGVFDDSIIQLYSLSSIANELLPHGVGVHYNLRLRSHSQLSRRQLGVVTGIEDSFTRLSKPPKLTEISAISPIDYKVSSMTKQEYKVPSMPKPEYKVPSLPKNDYHKKSSVPEDNYKKVPSVPKANNYKVPSVPKPGYKVSSLSKNNYYKKSSSSPPPPYYYNSPPSPSRSPPPPYY</sequence>
<keyword evidence="7" id="KW-0812">Transmembrane</keyword>
<keyword evidence="7" id="KW-0472">Membrane</keyword>
<evidence type="ECO:0000256" key="4">
    <source>
        <dbReference type="ARBA" id="ARBA00022968"/>
    </source>
</evidence>
<keyword evidence="4" id="KW-0735">Signal-anchor</keyword>
<dbReference type="PANTHER" id="PTHR11062">
    <property type="entry name" value="EXOSTOSIN HEPARAN SULFATE GLYCOSYLTRANSFERASE -RELATED"/>
    <property type="match status" value="1"/>
</dbReference>
<dbReference type="GO" id="GO:0000139">
    <property type="term" value="C:Golgi membrane"/>
    <property type="evidence" value="ECO:0007669"/>
    <property type="project" value="UniProtKB-SubCell"/>
</dbReference>
<keyword evidence="5" id="KW-0333">Golgi apparatus</keyword>
<comment type="caution">
    <text evidence="9">The sequence shown here is derived from an EMBL/GenBank/DDBJ whole genome shotgun (WGS) entry which is preliminary data.</text>
</comment>
<name>A0AAE1VF01_9SOLA</name>
<evidence type="ECO:0000256" key="7">
    <source>
        <dbReference type="SAM" id="Phobius"/>
    </source>
</evidence>
<evidence type="ECO:0000256" key="6">
    <source>
        <dbReference type="SAM" id="MobiDB-lite"/>
    </source>
</evidence>
<evidence type="ECO:0000313" key="10">
    <source>
        <dbReference type="Proteomes" id="UP001291623"/>
    </source>
</evidence>
<keyword evidence="7" id="KW-1133">Transmembrane helix</keyword>
<evidence type="ECO:0000256" key="3">
    <source>
        <dbReference type="ARBA" id="ARBA00022676"/>
    </source>
</evidence>
<accession>A0AAE1VF01</accession>
<feature type="region of interest" description="Disordered" evidence="6">
    <location>
        <begin position="554"/>
        <end position="645"/>
    </location>
</feature>
<evidence type="ECO:0000256" key="1">
    <source>
        <dbReference type="ARBA" id="ARBA00004323"/>
    </source>
</evidence>
<keyword evidence="3" id="KW-0328">Glycosyltransferase</keyword>
<dbReference type="AlphaFoldDB" id="A0AAE1VF01"/>
<keyword evidence="3" id="KW-0808">Transferase</keyword>
<dbReference type="EMBL" id="JAVYJV010000011">
    <property type="protein sequence ID" value="KAK4359019.1"/>
    <property type="molecule type" value="Genomic_DNA"/>
</dbReference>
<gene>
    <name evidence="9" type="ORF">RND71_021248</name>
</gene>
<keyword evidence="10" id="KW-1185">Reference proteome</keyword>
<dbReference type="PANTHER" id="PTHR11062:SF60">
    <property type="entry name" value="EXOSTOSIN FAMILY PROTEIN"/>
    <property type="match status" value="1"/>
</dbReference>
<dbReference type="Proteomes" id="UP001291623">
    <property type="component" value="Unassembled WGS sequence"/>
</dbReference>
<feature type="transmembrane region" description="Helical" evidence="7">
    <location>
        <begin position="12"/>
        <end position="30"/>
    </location>
</feature>
<feature type="domain" description="Exostosin GT47" evidence="8">
    <location>
        <begin position="47"/>
        <end position="391"/>
    </location>
</feature>
<dbReference type="GO" id="GO:0016757">
    <property type="term" value="F:glycosyltransferase activity"/>
    <property type="evidence" value="ECO:0007669"/>
    <property type="project" value="UniProtKB-KW"/>
</dbReference>
<comment type="subcellular location">
    <subcellularLocation>
        <location evidence="1">Golgi apparatus membrane</location>
        <topology evidence="1">Single-pass type II membrane protein</topology>
    </subcellularLocation>
</comment>
<dbReference type="InterPro" id="IPR040911">
    <property type="entry name" value="Exostosin_GT47"/>
</dbReference>
<evidence type="ECO:0000256" key="5">
    <source>
        <dbReference type="ARBA" id="ARBA00023034"/>
    </source>
</evidence>
<feature type="compositionally biased region" description="Low complexity" evidence="6">
    <location>
        <begin position="609"/>
        <end position="622"/>
    </location>
</feature>
<protein>
    <recommendedName>
        <fullName evidence="8">Exostosin GT47 domain-containing protein</fullName>
    </recommendedName>
</protein>
<dbReference type="InterPro" id="IPR004263">
    <property type="entry name" value="Exostosin"/>
</dbReference>
<reference evidence="9" key="1">
    <citation type="submission" date="2023-12" db="EMBL/GenBank/DDBJ databases">
        <title>Genome assembly of Anisodus tanguticus.</title>
        <authorList>
            <person name="Wang Y.-J."/>
        </authorList>
    </citation>
    <scope>NUCLEOTIDE SEQUENCE</scope>
    <source>
        <strain evidence="9">KB-2021</strain>
        <tissue evidence="9">Leaf</tissue>
    </source>
</reference>
<evidence type="ECO:0000259" key="8">
    <source>
        <dbReference type="Pfam" id="PF03016"/>
    </source>
</evidence>
<feature type="compositionally biased region" description="Pro residues" evidence="6">
    <location>
        <begin position="623"/>
        <end position="645"/>
    </location>
</feature>
<feature type="compositionally biased region" description="Basic and acidic residues" evidence="6">
    <location>
        <begin position="571"/>
        <end position="585"/>
    </location>
</feature>
<proteinExistence type="inferred from homology"/>
<comment type="similarity">
    <text evidence="2">Belongs to the glycosyltransferase 47 family.</text>
</comment>
<organism evidence="9 10">
    <name type="scientific">Anisodus tanguticus</name>
    <dbReference type="NCBI Taxonomy" id="243964"/>
    <lineage>
        <taxon>Eukaryota</taxon>
        <taxon>Viridiplantae</taxon>
        <taxon>Streptophyta</taxon>
        <taxon>Embryophyta</taxon>
        <taxon>Tracheophyta</taxon>
        <taxon>Spermatophyta</taxon>
        <taxon>Magnoliopsida</taxon>
        <taxon>eudicotyledons</taxon>
        <taxon>Gunneridae</taxon>
        <taxon>Pentapetalae</taxon>
        <taxon>asterids</taxon>
        <taxon>lamiids</taxon>
        <taxon>Solanales</taxon>
        <taxon>Solanaceae</taxon>
        <taxon>Solanoideae</taxon>
        <taxon>Hyoscyameae</taxon>
        <taxon>Anisodus</taxon>
    </lineage>
</organism>
<dbReference type="Pfam" id="PF03016">
    <property type="entry name" value="Exostosin_GT47"/>
    <property type="match status" value="1"/>
</dbReference>
<evidence type="ECO:0000313" key="9">
    <source>
        <dbReference type="EMBL" id="KAK4359019.1"/>
    </source>
</evidence>